<gene>
    <name evidence="2" type="primary">LOC106052838</name>
</gene>
<keyword evidence="1" id="KW-1185">Reference proteome</keyword>
<dbReference type="GeneID" id="106052838"/>
<organism evidence="1 2">
    <name type="scientific">Biomphalaria glabrata</name>
    <name type="common">Bloodfluke planorb</name>
    <name type="synonym">Freshwater snail</name>
    <dbReference type="NCBI Taxonomy" id="6526"/>
    <lineage>
        <taxon>Eukaryota</taxon>
        <taxon>Metazoa</taxon>
        <taxon>Spiralia</taxon>
        <taxon>Lophotrochozoa</taxon>
        <taxon>Mollusca</taxon>
        <taxon>Gastropoda</taxon>
        <taxon>Heterobranchia</taxon>
        <taxon>Euthyneura</taxon>
        <taxon>Panpulmonata</taxon>
        <taxon>Hygrophila</taxon>
        <taxon>Lymnaeoidea</taxon>
        <taxon>Planorbidae</taxon>
        <taxon>Biomphalaria</taxon>
    </lineage>
</organism>
<evidence type="ECO:0000313" key="2">
    <source>
        <dbReference type="RefSeq" id="XP_055865483.1"/>
    </source>
</evidence>
<evidence type="ECO:0000313" key="1">
    <source>
        <dbReference type="Proteomes" id="UP001165740"/>
    </source>
</evidence>
<protein>
    <submittedName>
        <fullName evidence="2">Uncharacterized protein LOC106052838</fullName>
    </submittedName>
</protein>
<accession>A0A9W2YRV1</accession>
<sequence>MIPENYCTNDTSTIVYRLVKSGLPLLVPSNMSKPYSTEIVPNKLASEYLIKVYLQNCAQFLGKQETFTLLAGPEAFHLTFSTRQNGYSLPLCVPLNEETTLLTTIGEDLMFTMCLISDSIIHEDNVGLNKMLRRKFNPSKYSVDIKQDKNEHNITWTVRNITRDDIKFYVFRIRDNLKRTATLILNLKLKEGATYFCDDSKPTVKQISDKTLKVGLCIRSYPVLSRDILINDVNYRIMIHDIVEGITRNTGDVAAVSSVDEKTFSNYITLEFPETYILKPVNITVRSVKNVTFSLVLNLTLNNEIKTTVGSVITSISQYGDRGR</sequence>
<dbReference type="Proteomes" id="UP001165740">
    <property type="component" value="Chromosome 14"/>
</dbReference>
<dbReference type="RefSeq" id="XP_055865483.1">
    <property type="nucleotide sequence ID" value="XM_056009508.1"/>
</dbReference>
<proteinExistence type="predicted"/>
<reference evidence="2" key="1">
    <citation type="submission" date="2025-08" db="UniProtKB">
        <authorList>
            <consortium name="RefSeq"/>
        </authorList>
    </citation>
    <scope>IDENTIFICATION</scope>
</reference>
<name>A0A9W2YRV1_BIOGL</name>
<dbReference type="AlphaFoldDB" id="A0A9W2YRV1"/>